<organism evidence="2 3">
    <name type="scientific">Canavalia gladiata</name>
    <name type="common">Sword bean</name>
    <name type="synonym">Dolichos gladiatus</name>
    <dbReference type="NCBI Taxonomy" id="3824"/>
    <lineage>
        <taxon>Eukaryota</taxon>
        <taxon>Viridiplantae</taxon>
        <taxon>Streptophyta</taxon>
        <taxon>Embryophyta</taxon>
        <taxon>Tracheophyta</taxon>
        <taxon>Spermatophyta</taxon>
        <taxon>Magnoliopsida</taxon>
        <taxon>eudicotyledons</taxon>
        <taxon>Gunneridae</taxon>
        <taxon>Pentapetalae</taxon>
        <taxon>rosids</taxon>
        <taxon>fabids</taxon>
        <taxon>Fabales</taxon>
        <taxon>Fabaceae</taxon>
        <taxon>Papilionoideae</taxon>
        <taxon>50 kb inversion clade</taxon>
        <taxon>NPAAA clade</taxon>
        <taxon>indigoferoid/millettioid clade</taxon>
        <taxon>Phaseoleae</taxon>
        <taxon>Canavalia</taxon>
    </lineage>
</organism>
<proteinExistence type="predicted"/>
<keyword evidence="3" id="KW-1185">Reference proteome</keyword>
<feature type="region of interest" description="Disordered" evidence="1">
    <location>
        <begin position="25"/>
        <end position="67"/>
    </location>
</feature>
<feature type="compositionally biased region" description="Basic residues" evidence="1">
    <location>
        <begin position="41"/>
        <end position="51"/>
    </location>
</feature>
<evidence type="ECO:0000313" key="2">
    <source>
        <dbReference type="EMBL" id="KAK7360449.1"/>
    </source>
</evidence>
<dbReference type="EMBL" id="JAYMYQ010000001">
    <property type="protein sequence ID" value="KAK7360449.1"/>
    <property type="molecule type" value="Genomic_DNA"/>
</dbReference>
<accession>A0AAN9MT99</accession>
<sequence>MKKKEENLKKGGIFGIRSFFTRDEGSRFSKNNAPRSERGGLLKKKTLKRKRGEKEDKNGSDGFPRNRMYMNTTIASRRGERPIDSKGNVSSHIQCDKWAAVVRAYDDFILAIWSSSNKQSRTPIELIKYIGKTHDASHIALALLGSHAMFPNNLKRSEPMAELCRYSPYEYSHSSGLSSKELMPPASTL</sequence>
<comment type="caution">
    <text evidence="2">The sequence shown here is derived from an EMBL/GenBank/DDBJ whole genome shotgun (WGS) entry which is preliminary data.</text>
</comment>
<reference evidence="2 3" key="1">
    <citation type="submission" date="2024-01" db="EMBL/GenBank/DDBJ databases">
        <title>The genomes of 5 underutilized Papilionoideae crops provide insights into root nodulation and disease resistanc.</title>
        <authorList>
            <person name="Jiang F."/>
        </authorList>
    </citation>
    <scope>NUCLEOTIDE SEQUENCE [LARGE SCALE GENOMIC DNA]</scope>
    <source>
        <strain evidence="2">LVBAO_FW01</strain>
        <tissue evidence="2">Leaves</tissue>
    </source>
</reference>
<dbReference type="AlphaFoldDB" id="A0AAN9MT99"/>
<name>A0AAN9MT99_CANGL</name>
<evidence type="ECO:0000256" key="1">
    <source>
        <dbReference type="SAM" id="MobiDB-lite"/>
    </source>
</evidence>
<feature type="region of interest" description="Disordered" evidence="1">
    <location>
        <begin position="170"/>
        <end position="189"/>
    </location>
</feature>
<gene>
    <name evidence="2" type="ORF">VNO77_02443</name>
</gene>
<protein>
    <submittedName>
        <fullName evidence="2">Uncharacterized protein</fullName>
    </submittedName>
</protein>
<evidence type="ECO:0000313" key="3">
    <source>
        <dbReference type="Proteomes" id="UP001367508"/>
    </source>
</evidence>
<dbReference type="Proteomes" id="UP001367508">
    <property type="component" value="Unassembled WGS sequence"/>
</dbReference>